<gene>
    <name evidence="1" type="ORF">GWR21_01075</name>
</gene>
<dbReference type="KEGG" id="chih:GWR21_01075"/>
<dbReference type="EMBL" id="CP048113">
    <property type="protein sequence ID" value="QHS58233.1"/>
    <property type="molecule type" value="Genomic_DNA"/>
</dbReference>
<dbReference type="AlphaFoldDB" id="A0A6B9ZCB3"/>
<dbReference type="RefSeq" id="WP_162329938.1">
    <property type="nucleotide sequence ID" value="NZ_CP048113.1"/>
</dbReference>
<dbReference type="Proteomes" id="UP000476411">
    <property type="component" value="Chromosome"/>
</dbReference>
<protein>
    <submittedName>
        <fullName evidence="1">Uncharacterized protein</fullName>
    </submittedName>
</protein>
<proteinExistence type="predicted"/>
<evidence type="ECO:0000313" key="2">
    <source>
        <dbReference type="Proteomes" id="UP000476411"/>
    </source>
</evidence>
<accession>A0A6B9ZCB3</accession>
<sequence>MTGKPSVLMAVFARLTEKNAASATVMSAHTQVSAYAEIGAGNIIEPVSIR</sequence>
<reference evidence="1 2" key="1">
    <citation type="submission" date="2020-01" db="EMBL/GenBank/DDBJ databases">
        <title>Complete genome sequence of Chitinophaga sp. H33E-04 isolated from quinoa roots.</title>
        <authorList>
            <person name="Weon H.-Y."/>
            <person name="Lee S.A."/>
        </authorList>
    </citation>
    <scope>NUCLEOTIDE SEQUENCE [LARGE SCALE GENOMIC DNA]</scope>
    <source>
        <strain evidence="1 2">H33E-04</strain>
    </source>
</reference>
<evidence type="ECO:0000313" key="1">
    <source>
        <dbReference type="EMBL" id="QHS58233.1"/>
    </source>
</evidence>
<name>A0A6B9ZCB3_9BACT</name>
<organism evidence="1 2">
    <name type="scientific">Chitinophaga agri</name>
    <dbReference type="NCBI Taxonomy" id="2703787"/>
    <lineage>
        <taxon>Bacteria</taxon>
        <taxon>Pseudomonadati</taxon>
        <taxon>Bacteroidota</taxon>
        <taxon>Chitinophagia</taxon>
        <taxon>Chitinophagales</taxon>
        <taxon>Chitinophagaceae</taxon>
        <taxon>Chitinophaga</taxon>
    </lineage>
</organism>
<keyword evidence="2" id="KW-1185">Reference proteome</keyword>